<reference evidence="11 12" key="1">
    <citation type="submission" date="2013-11" db="EMBL/GenBank/DDBJ databases">
        <title>Genome sequencing of Stegodyphus mimosarum.</title>
        <authorList>
            <person name="Bechsgaard J."/>
        </authorList>
    </citation>
    <scope>NUCLEOTIDE SEQUENCE [LARGE SCALE GENOMIC DNA]</scope>
</reference>
<keyword evidence="7" id="KW-0539">Nucleus</keyword>
<evidence type="ECO:0000313" key="12">
    <source>
        <dbReference type="Proteomes" id="UP000054359"/>
    </source>
</evidence>
<organism evidence="11 12">
    <name type="scientific">Stegodyphus mimosarum</name>
    <name type="common">African social velvet spider</name>
    <dbReference type="NCBI Taxonomy" id="407821"/>
    <lineage>
        <taxon>Eukaryota</taxon>
        <taxon>Metazoa</taxon>
        <taxon>Ecdysozoa</taxon>
        <taxon>Arthropoda</taxon>
        <taxon>Chelicerata</taxon>
        <taxon>Arachnida</taxon>
        <taxon>Araneae</taxon>
        <taxon>Araneomorphae</taxon>
        <taxon>Entelegynae</taxon>
        <taxon>Eresoidea</taxon>
        <taxon>Eresidae</taxon>
        <taxon>Stegodyphus</taxon>
    </lineage>
</organism>
<keyword evidence="8" id="KW-0863">Zinc-finger</keyword>
<comment type="subcellular location">
    <subcellularLocation>
        <location evidence="1">Nucleus</location>
    </subcellularLocation>
</comment>
<evidence type="ECO:0000256" key="6">
    <source>
        <dbReference type="ARBA" id="ARBA00023163"/>
    </source>
</evidence>
<evidence type="ECO:0000256" key="2">
    <source>
        <dbReference type="ARBA" id="ARBA00022723"/>
    </source>
</evidence>
<accession>A0A087TXR1</accession>
<name>A0A087TXR1_STEMI</name>
<dbReference type="OMA" id="DNCCRRF"/>
<dbReference type="SMART" id="SM00355">
    <property type="entry name" value="ZnF_C2H2"/>
    <property type="match status" value="3"/>
</dbReference>
<feature type="region of interest" description="Disordered" evidence="9">
    <location>
        <begin position="505"/>
        <end position="555"/>
    </location>
</feature>
<dbReference type="GO" id="GO:0000978">
    <property type="term" value="F:RNA polymerase II cis-regulatory region sequence-specific DNA binding"/>
    <property type="evidence" value="ECO:0007669"/>
    <property type="project" value="TreeGrafter"/>
</dbReference>
<dbReference type="GO" id="GO:0008270">
    <property type="term" value="F:zinc ion binding"/>
    <property type="evidence" value="ECO:0007669"/>
    <property type="project" value="UniProtKB-KW"/>
</dbReference>
<evidence type="ECO:0000256" key="1">
    <source>
        <dbReference type="ARBA" id="ARBA00004123"/>
    </source>
</evidence>
<evidence type="ECO:0000313" key="11">
    <source>
        <dbReference type="EMBL" id="KFM69900.1"/>
    </source>
</evidence>
<dbReference type="GO" id="GO:0005654">
    <property type="term" value="C:nucleoplasm"/>
    <property type="evidence" value="ECO:0007669"/>
    <property type="project" value="TreeGrafter"/>
</dbReference>
<feature type="non-terminal residue" evidence="11">
    <location>
        <position position="590"/>
    </location>
</feature>
<dbReference type="GO" id="GO:0001227">
    <property type="term" value="F:DNA-binding transcription repressor activity, RNA polymerase II-specific"/>
    <property type="evidence" value="ECO:0007669"/>
    <property type="project" value="TreeGrafter"/>
</dbReference>
<dbReference type="InterPro" id="IPR013087">
    <property type="entry name" value="Znf_C2H2_type"/>
</dbReference>
<keyword evidence="4" id="KW-0862">Zinc</keyword>
<feature type="domain" description="C2H2-type" evidence="10">
    <location>
        <begin position="434"/>
        <end position="463"/>
    </location>
</feature>
<keyword evidence="12" id="KW-1185">Reference proteome</keyword>
<keyword evidence="2" id="KW-0479">Metal-binding</keyword>
<dbReference type="PROSITE" id="PS00028">
    <property type="entry name" value="ZINC_FINGER_C2H2_1"/>
    <property type="match status" value="3"/>
</dbReference>
<dbReference type="Pfam" id="PF00096">
    <property type="entry name" value="zf-C2H2"/>
    <property type="match status" value="2"/>
</dbReference>
<dbReference type="PANTHER" id="PTHR24399:SF23">
    <property type="entry name" value="C2H2-TYPE DOMAIN-CONTAINING PROTEIN"/>
    <property type="match status" value="1"/>
</dbReference>
<dbReference type="SUPFAM" id="SSF57667">
    <property type="entry name" value="beta-beta-alpha zinc fingers"/>
    <property type="match status" value="2"/>
</dbReference>
<dbReference type="FunFam" id="3.30.160.60:FF:000515">
    <property type="entry name" value="early growth response protein 4"/>
    <property type="match status" value="1"/>
</dbReference>
<gene>
    <name evidence="11" type="ORF">X975_24158</name>
</gene>
<proteinExistence type="predicted"/>
<feature type="domain" description="C2H2-type" evidence="10">
    <location>
        <begin position="492"/>
        <end position="519"/>
    </location>
</feature>
<evidence type="ECO:0000256" key="4">
    <source>
        <dbReference type="ARBA" id="ARBA00022833"/>
    </source>
</evidence>
<dbReference type="PROSITE" id="PS50157">
    <property type="entry name" value="ZINC_FINGER_C2H2_2"/>
    <property type="match status" value="3"/>
</dbReference>
<evidence type="ECO:0000256" key="7">
    <source>
        <dbReference type="ARBA" id="ARBA00023242"/>
    </source>
</evidence>
<dbReference type="Gene3D" id="3.30.160.60">
    <property type="entry name" value="Classic Zinc Finger"/>
    <property type="match status" value="3"/>
</dbReference>
<dbReference type="PANTHER" id="PTHR24399">
    <property type="entry name" value="ZINC FINGER AND BTB DOMAIN-CONTAINING"/>
    <property type="match status" value="1"/>
</dbReference>
<sequence>MIMDTLGVLTGAPLDTGPHQPFSLSFDTFKLIGGDMETPDPSASKSSPHHHYPTVDIRLVNPTARVKKENEEEEGMEDDTLNTPVSTSADVSTFFCTDTTISDPVPITDMFDSEMCHTLRSCDALLESYRTPWDSAEASEPLNDRTECVGTMFPGSHSNSPVGRISYRGSFTTSTTPVTSACSSSASGLSPSDWLQSPSSSEKSLLTPLLNIMGSSSTPPPPPSASATPPHHHHHQHQEQSSYEESQQEQQQTFLSSPSPQQQELLEQFAVAVSQQQFDPVSFTLKQQSPSYSTPSSTGTPSDLMGVSPDDIVYHRSSPSTSSQVGKYHWTTATADFAAGGLQLASTSILVPKMEPLAEEAVSASCSTAGTTSMLLTSAQSSASLAEYNQSTSKGHEILSQAYQCSNVPLKLLPVKPRKYPNRPSKTPLHERPYACPIDSCDRRFSRSDELTRHIRIHTGQKPFQCRICMRSFSRSDHLTTHIRTHTGEKPFTCETCGRKFARSDEKKRHAKVHLKQRSKRQQSSSSTSATSSSAASSTISSLQQQQQQQQQPEQGGLLLLDIPPSTAATSLLAGPLATTVVTTSTTALR</sequence>
<keyword evidence="3" id="KW-0677">Repeat</keyword>
<dbReference type="STRING" id="407821.A0A087TXR1"/>
<keyword evidence="5" id="KW-0805">Transcription regulation</keyword>
<dbReference type="InterPro" id="IPR036236">
    <property type="entry name" value="Znf_C2H2_sf"/>
</dbReference>
<dbReference type="AlphaFoldDB" id="A0A087TXR1"/>
<feature type="compositionally biased region" description="Low complexity" evidence="9">
    <location>
        <begin position="522"/>
        <end position="552"/>
    </location>
</feature>
<feature type="region of interest" description="Disordered" evidence="9">
    <location>
        <begin position="35"/>
        <end position="54"/>
    </location>
</feature>
<feature type="compositionally biased region" description="Basic residues" evidence="9">
    <location>
        <begin position="509"/>
        <end position="521"/>
    </location>
</feature>
<dbReference type="OrthoDB" id="8197458at2759"/>
<evidence type="ECO:0000259" key="10">
    <source>
        <dbReference type="PROSITE" id="PS50157"/>
    </source>
</evidence>
<feature type="compositionally biased region" description="Low complexity" evidence="9">
    <location>
        <begin position="177"/>
        <end position="201"/>
    </location>
</feature>
<dbReference type="EMBL" id="KK117231">
    <property type="protein sequence ID" value="KFM69900.1"/>
    <property type="molecule type" value="Genomic_DNA"/>
</dbReference>
<feature type="domain" description="C2H2-type" evidence="10">
    <location>
        <begin position="464"/>
        <end position="491"/>
    </location>
</feature>
<feature type="region of interest" description="Disordered" evidence="9">
    <location>
        <begin position="285"/>
        <end position="304"/>
    </location>
</feature>
<dbReference type="Proteomes" id="UP000054359">
    <property type="component" value="Unassembled WGS sequence"/>
</dbReference>
<evidence type="ECO:0000256" key="9">
    <source>
        <dbReference type="SAM" id="MobiDB-lite"/>
    </source>
</evidence>
<evidence type="ECO:0000256" key="8">
    <source>
        <dbReference type="PROSITE-ProRule" id="PRU00042"/>
    </source>
</evidence>
<keyword evidence="6" id="KW-0804">Transcription</keyword>
<feature type="compositionally biased region" description="Low complexity" evidence="9">
    <location>
        <begin position="289"/>
        <end position="302"/>
    </location>
</feature>
<evidence type="ECO:0000256" key="5">
    <source>
        <dbReference type="ARBA" id="ARBA00023015"/>
    </source>
</evidence>
<evidence type="ECO:0000256" key="3">
    <source>
        <dbReference type="ARBA" id="ARBA00022737"/>
    </source>
</evidence>
<feature type="compositionally biased region" description="Low complexity" evidence="9">
    <location>
        <begin position="239"/>
        <end position="252"/>
    </location>
</feature>
<protein>
    <submittedName>
        <fullName evidence="11">Early growth response protein 3</fullName>
    </submittedName>
</protein>
<feature type="region of interest" description="Disordered" evidence="9">
    <location>
        <begin position="177"/>
        <end position="261"/>
    </location>
</feature>